<dbReference type="EMBL" id="CAJNOL010001149">
    <property type="protein sequence ID" value="CAF1298606.1"/>
    <property type="molecule type" value="Genomic_DNA"/>
</dbReference>
<comment type="similarity">
    <text evidence="1">Belongs to the heat shock protein 70 family.</text>
</comment>
<evidence type="ECO:0000256" key="5">
    <source>
        <dbReference type="SAM" id="Coils"/>
    </source>
</evidence>
<dbReference type="Gene3D" id="3.30.420.40">
    <property type="match status" value="2"/>
</dbReference>
<dbReference type="PROSITE" id="PS50088">
    <property type="entry name" value="ANK_REPEAT"/>
    <property type="match status" value="1"/>
</dbReference>
<dbReference type="InterPro" id="IPR043129">
    <property type="entry name" value="ATPase_NBD"/>
</dbReference>
<dbReference type="FunFam" id="3.90.640.10:FF:000002">
    <property type="entry name" value="Heat shock 70 kDa"/>
    <property type="match status" value="1"/>
</dbReference>
<dbReference type="FunFam" id="3.30.30.30:FF:000001">
    <property type="entry name" value="heat shock 70 kDa protein-like"/>
    <property type="match status" value="1"/>
</dbReference>
<dbReference type="PRINTS" id="PR00301">
    <property type="entry name" value="HEATSHOCK70"/>
</dbReference>
<dbReference type="Pfam" id="PF00012">
    <property type="entry name" value="HSP70"/>
    <property type="match status" value="1"/>
</dbReference>
<dbReference type="CDD" id="cd10233">
    <property type="entry name" value="ASKHA_NBD_HSP70_HSPA1"/>
    <property type="match status" value="1"/>
</dbReference>
<dbReference type="SUPFAM" id="SSF100934">
    <property type="entry name" value="Heat shock protein 70kD (HSP70), C-terminal subdomain"/>
    <property type="match status" value="1"/>
</dbReference>
<dbReference type="InterPro" id="IPR029048">
    <property type="entry name" value="HSP70_C_sf"/>
</dbReference>
<dbReference type="Proteomes" id="UP000663870">
    <property type="component" value="Unassembled WGS sequence"/>
</dbReference>
<reference evidence="7" key="1">
    <citation type="submission" date="2021-02" db="EMBL/GenBank/DDBJ databases">
        <authorList>
            <person name="Nowell W R."/>
        </authorList>
    </citation>
    <scope>NUCLEOTIDE SEQUENCE</scope>
</reference>
<dbReference type="PROSITE" id="PS00329">
    <property type="entry name" value="HSP70_2"/>
    <property type="match status" value="1"/>
</dbReference>
<dbReference type="AlphaFoldDB" id="A0A815D9P3"/>
<dbReference type="FunFam" id="3.30.420.40:FF:000026">
    <property type="entry name" value="Heat shock protein 70"/>
    <property type="match status" value="1"/>
</dbReference>
<dbReference type="InterPro" id="IPR013126">
    <property type="entry name" value="Hsp_70_fam"/>
</dbReference>
<dbReference type="SUPFAM" id="SSF100920">
    <property type="entry name" value="Heat shock protein 70kD (HSP70), peptide-binding domain"/>
    <property type="match status" value="1"/>
</dbReference>
<dbReference type="SUPFAM" id="SSF48403">
    <property type="entry name" value="Ankyrin repeat"/>
    <property type="match status" value="1"/>
</dbReference>
<keyword evidence="2" id="KW-0547">Nucleotide-binding</keyword>
<dbReference type="Gene3D" id="2.60.34.10">
    <property type="entry name" value="Substrate Binding Domain Of DNAk, Chain A, domain 1"/>
    <property type="match status" value="1"/>
</dbReference>
<dbReference type="SUPFAM" id="SSF56399">
    <property type="entry name" value="ADP-ribosylation"/>
    <property type="match status" value="1"/>
</dbReference>
<dbReference type="InterPro" id="IPR018181">
    <property type="entry name" value="Heat_shock_70_CS"/>
</dbReference>
<dbReference type="Gene3D" id="3.90.176.10">
    <property type="entry name" value="Toxin ADP-ribosyltransferase, Chain A, domain 1"/>
    <property type="match status" value="1"/>
</dbReference>
<dbReference type="Gene3D" id="1.25.40.20">
    <property type="entry name" value="Ankyrin repeat-containing domain"/>
    <property type="match status" value="1"/>
</dbReference>
<dbReference type="InterPro" id="IPR036770">
    <property type="entry name" value="Ankyrin_rpt-contain_sf"/>
</dbReference>
<dbReference type="Gene3D" id="1.20.1270.10">
    <property type="match status" value="1"/>
</dbReference>
<evidence type="ECO:0000313" key="7">
    <source>
        <dbReference type="EMBL" id="CAF1298606.1"/>
    </source>
</evidence>
<dbReference type="PANTHER" id="PTHR19375">
    <property type="entry name" value="HEAT SHOCK PROTEIN 70KDA"/>
    <property type="match status" value="1"/>
</dbReference>
<dbReference type="InterPro" id="IPR029047">
    <property type="entry name" value="HSP70_peptide-bd_sf"/>
</dbReference>
<evidence type="ECO:0000256" key="1">
    <source>
        <dbReference type="ARBA" id="ARBA00007381"/>
    </source>
</evidence>
<dbReference type="PROSITE" id="PS50297">
    <property type="entry name" value="ANK_REP_REGION"/>
    <property type="match status" value="1"/>
</dbReference>
<organism evidence="7 8">
    <name type="scientific">Rotaria sordida</name>
    <dbReference type="NCBI Taxonomy" id="392033"/>
    <lineage>
        <taxon>Eukaryota</taxon>
        <taxon>Metazoa</taxon>
        <taxon>Spiralia</taxon>
        <taxon>Gnathifera</taxon>
        <taxon>Rotifera</taxon>
        <taxon>Eurotatoria</taxon>
        <taxon>Bdelloidea</taxon>
        <taxon>Philodinida</taxon>
        <taxon>Philodinidae</taxon>
        <taxon>Rotaria</taxon>
    </lineage>
</organism>
<protein>
    <recommendedName>
        <fullName evidence="9">NAD(+)--protein-arginine ADP-ribosyltransferase</fullName>
    </recommendedName>
</protein>
<evidence type="ECO:0008006" key="9">
    <source>
        <dbReference type="Google" id="ProtNLM"/>
    </source>
</evidence>
<keyword evidence="8" id="KW-1185">Reference proteome</keyword>
<accession>A0A815D9P3</accession>
<name>A0A815D9P3_9BILA</name>
<comment type="caution">
    <text evidence="7">The sequence shown here is derived from an EMBL/GenBank/DDBJ whole genome shotgun (WGS) entry which is preliminary data.</text>
</comment>
<evidence type="ECO:0000256" key="2">
    <source>
        <dbReference type="ARBA" id="ARBA00022741"/>
    </source>
</evidence>
<feature type="repeat" description="ANK" evidence="4">
    <location>
        <begin position="663"/>
        <end position="695"/>
    </location>
</feature>
<keyword evidence="4" id="KW-0040">ANK repeat</keyword>
<dbReference type="EMBL" id="CAJNOH010000223">
    <property type="protein sequence ID" value="CAF0953052.1"/>
    <property type="molecule type" value="Genomic_DNA"/>
</dbReference>
<dbReference type="Proteomes" id="UP000663854">
    <property type="component" value="Unassembled WGS sequence"/>
</dbReference>
<dbReference type="GO" id="GO:0005524">
    <property type="term" value="F:ATP binding"/>
    <property type="evidence" value="ECO:0007669"/>
    <property type="project" value="UniProtKB-KW"/>
</dbReference>
<dbReference type="InterPro" id="IPR002110">
    <property type="entry name" value="Ankyrin_rpt"/>
</dbReference>
<dbReference type="Gene3D" id="3.90.640.10">
    <property type="entry name" value="Actin, Chain A, domain 4"/>
    <property type="match status" value="1"/>
</dbReference>
<dbReference type="SUPFAM" id="SSF53067">
    <property type="entry name" value="Actin-like ATPase domain"/>
    <property type="match status" value="2"/>
</dbReference>
<dbReference type="GO" id="GO:0140662">
    <property type="term" value="F:ATP-dependent protein folding chaperone"/>
    <property type="evidence" value="ECO:0007669"/>
    <property type="project" value="InterPro"/>
</dbReference>
<dbReference type="SMART" id="SM00248">
    <property type="entry name" value="ANK"/>
    <property type="match status" value="2"/>
</dbReference>
<evidence type="ECO:0000313" key="6">
    <source>
        <dbReference type="EMBL" id="CAF0953052.1"/>
    </source>
</evidence>
<evidence type="ECO:0000313" key="8">
    <source>
        <dbReference type="Proteomes" id="UP000663870"/>
    </source>
</evidence>
<evidence type="ECO:0000256" key="3">
    <source>
        <dbReference type="ARBA" id="ARBA00022840"/>
    </source>
</evidence>
<dbReference type="Pfam" id="PF12796">
    <property type="entry name" value="Ank_2"/>
    <property type="match status" value="1"/>
</dbReference>
<gene>
    <name evidence="7" type="ORF">JXQ802_LOCUS29377</name>
    <name evidence="6" type="ORF">PYM288_LOCUS12229</name>
</gene>
<evidence type="ECO:0000256" key="4">
    <source>
        <dbReference type="PROSITE-ProRule" id="PRU00023"/>
    </source>
</evidence>
<dbReference type="NCBIfam" id="NF001413">
    <property type="entry name" value="PRK00290.1"/>
    <property type="match status" value="1"/>
</dbReference>
<proteinExistence type="inferred from homology"/>
<sequence>MTRKAIGIDLGTAYSCVAVFQYGKVQIIPNEQGNGITPSYVAFTDTGRLIGDPAKNQAARNPHNTIFDVKRLIGRKYDDSTVQDDMKHWPFKVVNDCDKPKILIEYKNQMRRFTPEEISSMILTKMKQIAEVYLGEKISDAVITVPAYFNDSQRRATKDAAVIGGLNVLRIINEPTAAALAYGFDKKVLNERHILVFDLGGGTLNVSILTIEQGIFGVQSTAGNTHLGGADFNNRMVAYFIQEFERTFGKDLSENKRGLQRLRTACEYAKLTLSSSPQASIEIDSLHEGIDFYSKITRARFEELNDDLFRLTLEPVEKALCDAKMDKSQIHEIILVGGSTRIPKVQQLLQDFFNGKDLNKSINPDEAVAYGAAIEAAILIRDRSEDVKDLLLLDVASLSLGIETTGGVMTALIKRNTNIPTKQTETFTTDSDNQSDVIIKVFEGERAMTKDNNLLGYFQLAAIPPAPLGVPQIEVTFDIDANGMLNVSAMDKSSGKEKKIIIKNDKGHLSKDEIEYMIANAEKYKKEDEEQRVCIAIKNSLESYCFNMKIIINDDKLADKIDADDKKKITHIIEDTLKWMETNYFAEKEELENKLKEVEKIYLSITMKLYSDENDIKRMLREFHSGSKVTSLFYNACRNNNIDFVKYCLQTKSVENINQIELNGSTALHVAASEGHEKIVELLLQNGASHSVIDKNNCTPIDKAKTDKIKEMIRHQMRIIRFFSDSIEWIISTTDTDYQVQKYLSKLETYGKDSEFQKLVVYIKENYIERDLKYVNDIGVIQKYFEIGISKNDPIPLLKACTADTGFYSTLNLHLSQLHLENLTNNKNLGLIYYIGIIARHPKLERLSYTGITYRSMIITNDDLKQYKIGTRVLTKTFSLTSKQSNKALEFVCNYKHDKDDRLSTICQYEIHNRRTALDVQCIPIFQDGQEVLILPYSTFKIISIKLNKNKSPQVEIKLEECEL</sequence>
<dbReference type="FunFam" id="3.30.420.40:FF:000135">
    <property type="entry name" value="Heat shock cognate 71 kDa protein"/>
    <property type="match status" value="1"/>
</dbReference>
<keyword evidence="3" id="KW-0067">ATP-binding</keyword>
<feature type="coiled-coil region" evidence="5">
    <location>
        <begin position="581"/>
        <end position="608"/>
    </location>
</feature>
<dbReference type="Gene3D" id="3.30.30.30">
    <property type="match status" value="1"/>
</dbReference>
<keyword evidence="5" id="KW-0175">Coiled coil</keyword>
<dbReference type="FunFam" id="2.60.34.10:FF:000002">
    <property type="entry name" value="Heat shock 70 kDa"/>
    <property type="match status" value="1"/>
</dbReference>
<dbReference type="PROSITE" id="PS01036">
    <property type="entry name" value="HSP70_3"/>
    <property type="match status" value="1"/>
</dbReference>